<dbReference type="EMBL" id="ABYH01000319">
    <property type="protein sequence ID" value="EEC95687.1"/>
    <property type="molecule type" value="Genomic_DNA"/>
</dbReference>
<protein>
    <submittedName>
        <fullName evidence="1">Uncharacterized protein</fullName>
    </submittedName>
</protein>
<reference evidence="1 2" key="2">
    <citation type="submission" date="2008-10" db="EMBL/GenBank/DDBJ databases">
        <authorList>
            <person name="Fulton L."/>
            <person name="Clifton S."/>
            <person name="Fulton B."/>
            <person name="Xu J."/>
            <person name="Minx P."/>
            <person name="Pepin K.H."/>
            <person name="Johnson M."/>
            <person name="Bhonagiri V."/>
            <person name="Nash W.E."/>
            <person name="Mardis E.R."/>
            <person name="Wilson R.K."/>
        </authorList>
    </citation>
    <scope>NUCLEOTIDE SEQUENCE [LARGE SCALE GENOMIC DNA]</scope>
    <source>
        <strain evidence="1 2">DSM 18315</strain>
    </source>
</reference>
<dbReference type="Proteomes" id="UP000005510">
    <property type="component" value="Unassembled WGS sequence"/>
</dbReference>
<gene>
    <name evidence="1" type="ORF">PRABACTJOHN_02916</name>
</gene>
<comment type="caution">
    <text evidence="1">The sequence shown here is derived from an EMBL/GenBank/DDBJ whole genome shotgun (WGS) entry which is preliminary data.</text>
</comment>
<reference evidence="1 2" key="1">
    <citation type="submission" date="2008-10" db="EMBL/GenBank/DDBJ databases">
        <title>Draft genome sequence of Parabacteroides johnsonii (DSM 18315).</title>
        <authorList>
            <person name="Sudarsanam P."/>
            <person name="Ley R."/>
            <person name="Guruge J."/>
            <person name="Turnbaugh P.J."/>
            <person name="Mahowald M."/>
            <person name="Liep D."/>
            <person name="Gordon J."/>
        </authorList>
    </citation>
    <scope>NUCLEOTIDE SEQUENCE [LARGE SCALE GENOMIC DNA]</scope>
    <source>
        <strain evidence="1 2">DSM 18315</strain>
    </source>
</reference>
<organism evidence="1 2">
    <name type="scientific">Parabacteroides johnsonii DSM 18315</name>
    <dbReference type="NCBI Taxonomy" id="537006"/>
    <lineage>
        <taxon>Bacteria</taxon>
        <taxon>Pseudomonadati</taxon>
        <taxon>Bacteroidota</taxon>
        <taxon>Bacteroidia</taxon>
        <taxon>Bacteroidales</taxon>
        <taxon>Tannerellaceae</taxon>
        <taxon>Parabacteroides</taxon>
    </lineage>
</organism>
<evidence type="ECO:0000313" key="2">
    <source>
        <dbReference type="Proteomes" id="UP000005510"/>
    </source>
</evidence>
<dbReference type="AlphaFoldDB" id="B7BCZ7"/>
<sequence>MDQYAHVGKCEHKRIALKKQVVPFFPFFVLFRKRIFVMC</sequence>
<accession>B7BCZ7</accession>
<dbReference type="HOGENOM" id="CLU_3314029_0_0_10"/>
<proteinExistence type="predicted"/>
<name>B7BCZ7_9BACT</name>
<evidence type="ECO:0000313" key="1">
    <source>
        <dbReference type="EMBL" id="EEC95687.1"/>
    </source>
</evidence>